<dbReference type="EMBL" id="JAADJZ010000009">
    <property type="protein sequence ID" value="KAF2872258.1"/>
    <property type="molecule type" value="Genomic_DNA"/>
</dbReference>
<feature type="chain" id="PRO_5028801189" description="Secreted protein" evidence="1">
    <location>
        <begin position="19"/>
        <end position="127"/>
    </location>
</feature>
<keyword evidence="1" id="KW-0732">Signal</keyword>
<keyword evidence="3" id="KW-1185">Reference proteome</keyword>
<dbReference type="OrthoDB" id="3770800at2759"/>
<accession>A0A7C8M8V9</accession>
<dbReference type="AlphaFoldDB" id="A0A7C8M8V9"/>
<comment type="caution">
    <text evidence="2">The sequence shown here is derived from an EMBL/GenBank/DDBJ whole genome shotgun (WGS) entry which is preliminary data.</text>
</comment>
<evidence type="ECO:0000256" key="1">
    <source>
        <dbReference type="SAM" id="SignalP"/>
    </source>
</evidence>
<organism evidence="2 3">
    <name type="scientific">Massariosphaeria phaeospora</name>
    <dbReference type="NCBI Taxonomy" id="100035"/>
    <lineage>
        <taxon>Eukaryota</taxon>
        <taxon>Fungi</taxon>
        <taxon>Dikarya</taxon>
        <taxon>Ascomycota</taxon>
        <taxon>Pezizomycotina</taxon>
        <taxon>Dothideomycetes</taxon>
        <taxon>Pleosporomycetidae</taxon>
        <taxon>Pleosporales</taxon>
        <taxon>Pleosporales incertae sedis</taxon>
        <taxon>Massariosphaeria</taxon>
    </lineage>
</organism>
<gene>
    <name evidence="2" type="ORF">BDV95DRAFT_605891</name>
</gene>
<dbReference type="Proteomes" id="UP000481861">
    <property type="component" value="Unassembled WGS sequence"/>
</dbReference>
<evidence type="ECO:0008006" key="4">
    <source>
        <dbReference type="Google" id="ProtNLM"/>
    </source>
</evidence>
<proteinExistence type="predicted"/>
<feature type="signal peptide" evidence="1">
    <location>
        <begin position="1"/>
        <end position="18"/>
    </location>
</feature>
<evidence type="ECO:0000313" key="3">
    <source>
        <dbReference type="Proteomes" id="UP000481861"/>
    </source>
</evidence>
<sequence length="127" mass="13271">MQPSTILAILATAATASASCYNSAGGQWFGVEGKELARGFIDQICTSGGVAGDFTAQQEKVSCHTVTAETTFNFAVKWTAPGGLDNGVLSDADCKERLKNEVNGCHAGGKSHFGGWEFMSDANVDKC</sequence>
<reference evidence="2 3" key="1">
    <citation type="submission" date="2020-01" db="EMBL/GenBank/DDBJ databases">
        <authorList>
            <consortium name="DOE Joint Genome Institute"/>
            <person name="Haridas S."/>
            <person name="Albert R."/>
            <person name="Binder M."/>
            <person name="Bloem J."/>
            <person name="Labutti K."/>
            <person name="Salamov A."/>
            <person name="Andreopoulos B."/>
            <person name="Baker S.E."/>
            <person name="Barry K."/>
            <person name="Bills G."/>
            <person name="Bluhm B.H."/>
            <person name="Cannon C."/>
            <person name="Castanera R."/>
            <person name="Culley D.E."/>
            <person name="Daum C."/>
            <person name="Ezra D."/>
            <person name="Gonzalez J.B."/>
            <person name="Henrissat B."/>
            <person name="Kuo A."/>
            <person name="Liang C."/>
            <person name="Lipzen A."/>
            <person name="Lutzoni F."/>
            <person name="Magnuson J."/>
            <person name="Mondo S."/>
            <person name="Nolan M."/>
            <person name="Ohm R."/>
            <person name="Pangilinan J."/>
            <person name="Park H.-J.H."/>
            <person name="Ramirez L."/>
            <person name="Alfaro M."/>
            <person name="Sun H."/>
            <person name="Tritt A."/>
            <person name="Yoshinaga Y."/>
            <person name="Zwiers L.-H.L."/>
            <person name="Turgeon B.G."/>
            <person name="Goodwin S.B."/>
            <person name="Spatafora J.W."/>
            <person name="Crous P.W."/>
            <person name="Grigoriev I.V."/>
        </authorList>
    </citation>
    <scope>NUCLEOTIDE SEQUENCE [LARGE SCALE GENOMIC DNA]</scope>
    <source>
        <strain evidence="2 3">CBS 611.86</strain>
    </source>
</reference>
<evidence type="ECO:0000313" key="2">
    <source>
        <dbReference type="EMBL" id="KAF2872258.1"/>
    </source>
</evidence>
<name>A0A7C8M8V9_9PLEO</name>
<protein>
    <recommendedName>
        <fullName evidence="4">Secreted protein</fullName>
    </recommendedName>
</protein>